<dbReference type="SMART" id="SM01086">
    <property type="entry name" value="ClpB_D2-small"/>
    <property type="match status" value="1"/>
</dbReference>
<dbReference type="Gene3D" id="1.10.8.60">
    <property type="match status" value="1"/>
</dbReference>
<keyword evidence="3 6" id="KW-0547">Nucleotide-binding</keyword>
<dbReference type="Pfam" id="PF00004">
    <property type="entry name" value="AAA"/>
    <property type="match status" value="1"/>
</dbReference>
<comment type="similarity">
    <text evidence="1 6">Belongs to the ClpX chaperone family. HslU subfamily.</text>
</comment>
<dbReference type="InterPro" id="IPR004491">
    <property type="entry name" value="HslU"/>
</dbReference>
<feature type="binding site" evidence="6">
    <location>
        <begin position="60"/>
        <end position="65"/>
    </location>
    <ligand>
        <name>ATP</name>
        <dbReference type="ChEBI" id="CHEBI:30616"/>
    </ligand>
</feature>
<dbReference type="Gene3D" id="3.40.50.300">
    <property type="entry name" value="P-loop containing nucleotide triphosphate hydrolases"/>
    <property type="match status" value="2"/>
</dbReference>
<dbReference type="HOGENOM" id="CLU_033123_0_0_9"/>
<dbReference type="InterPro" id="IPR027417">
    <property type="entry name" value="P-loop_NTPase"/>
</dbReference>
<dbReference type="FunFam" id="3.40.50.300:FF:000213">
    <property type="entry name" value="ATP-dependent protease ATPase subunit HslU"/>
    <property type="match status" value="1"/>
</dbReference>
<evidence type="ECO:0000259" key="8">
    <source>
        <dbReference type="SMART" id="SM01086"/>
    </source>
</evidence>
<dbReference type="Proteomes" id="UP000017247">
    <property type="component" value="Unassembled WGS sequence"/>
</dbReference>
<feature type="binding site" evidence="6">
    <location>
        <position position="345"/>
    </location>
    <ligand>
        <name>ATP</name>
        <dbReference type="ChEBI" id="CHEBI:30616"/>
    </ligand>
</feature>
<dbReference type="Pfam" id="PF07724">
    <property type="entry name" value="AAA_2"/>
    <property type="match status" value="1"/>
</dbReference>
<dbReference type="InterPro" id="IPR003959">
    <property type="entry name" value="ATPase_AAA_core"/>
</dbReference>
<keyword evidence="4 6" id="KW-0067">ATP-binding</keyword>
<dbReference type="NCBIfam" id="TIGR00390">
    <property type="entry name" value="hslU"/>
    <property type="match status" value="1"/>
</dbReference>
<dbReference type="GO" id="GO:0005524">
    <property type="term" value="F:ATP binding"/>
    <property type="evidence" value="ECO:0007669"/>
    <property type="project" value="UniProtKB-UniRule"/>
</dbReference>
<name>U6F9E9_LACHE</name>
<evidence type="ECO:0000259" key="7">
    <source>
        <dbReference type="SMART" id="SM00382"/>
    </source>
</evidence>
<organism evidence="9 10">
    <name type="scientific">Lactobacillus helveticus CIRM-BIA 104</name>
    <dbReference type="NCBI Taxonomy" id="1226333"/>
    <lineage>
        <taxon>Bacteria</taxon>
        <taxon>Bacillati</taxon>
        <taxon>Bacillota</taxon>
        <taxon>Bacilli</taxon>
        <taxon>Lactobacillales</taxon>
        <taxon>Lactobacillaceae</taxon>
        <taxon>Lactobacillus</taxon>
    </lineage>
</organism>
<dbReference type="GO" id="GO:0036402">
    <property type="term" value="F:proteasome-activating activity"/>
    <property type="evidence" value="ECO:0007669"/>
    <property type="project" value="UniProtKB-UniRule"/>
</dbReference>
<dbReference type="GO" id="GO:0043335">
    <property type="term" value="P:protein unfolding"/>
    <property type="evidence" value="ECO:0007669"/>
    <property type="project" value="UniProtKB-UniRule"/>
</dbReference>
<dbReference type="PANTHER" id="PTHR48102">
    <property type="entry name" value="ATP-DEPENDENT CLP PROTEASE ATP-BINDING SUBUNIT CLPX-LIKE, MITOCHONDRIAL-RELATED"/>
    <property type="match status" value="1"/>
</dbReference>
<protein>
    <recommendedName>
        <fullName evidence="6">ATP-dependent protease ATPase subunit HslU</fullName>
    </recommendedName>
    <alternativeName>
        <fullName evidence="6">Unfoldase HslU</fullName>
    </alternativeName>
</protein>
<feature type="binding site" evidence="6">
    <location>
        <position position="417"/>
    </location>
    <ligand>
        <name>ATP</name>
        <dbReference type="ChEBI" id="CHEBI:30616"/>
    </ligand>
</feature>
<proteinExistence type="inferred from homology"/>
<dbReference type="RefSeq" id="WP_003626491.1">
    <property type="nucleotide sequence ID" value="NZ_HG531004.1"/>
</dbReference>
<dbReference type="NCBIfam" id="NF003544">
    <property type="entry name" value="PRK05201.1"/>
    <property type="match status" value="1"/>
</dbReference>
<evidence type="ECO:0000256" key="1">
    <source>
        <dbReference type="ARBA" id="ARBA00009771"/>
    </source>
</evidence>
<feature type="domain" description="Clp ATPase C-terminal" evidence="8">
    <location>
        <begin position="359"/>
        <end position="453"/>
    </location>
</feature>
<dbReference type="GO" id="GO:0016887">
    <property type="term" value="F:ATP hydrolysis activity"/>
    <property type="evidence" value="ECO:0007669"/>
    <property type="project" value="InterPro"/>
</dbReference>
<dbReference type="Gene3D" id="1.10.8.10">
    <property type="entry name" value="DNA helicase RuvA subunit, C-terminal domain"/>
    <property type="match status" value="1"/>
</dbReference>
<dbReference type="SUPFAM" id="SSF52540">
    <property type="entry name" value="P-loop containing nucleoside triphosphate hydrolases"/>
    <property type="match status" value="1"/>
</dbReference>
<dbReference type="InterPro" id="IPR003593">
    <property type="entry name" value="AAA+_ATPase"/>
</dbReference>
<keyword evidence="9" id="KW-0645">Protease</keyword>
<dbReference type="GO" id="GO:0008233">
    <property type="term" value="F:peptidase activity"/>
    <property type="evidence" value="ECO:0007669"/>
    <property type="project" value="UniProtKB-KW"/>
</dbReference>
<accession>U6F9E9</accession>
<dbReference type="EMBL" id="CBUL010000035">
    <property type="protein sequence ID" value="CDI59934.1"/>
    <property type="molecule type" value="Genomic_DNA"/>
</dbReference>
<gene>
    <name evidence="6" type="primary">hslU</name>
    <name evidence="9" type="ORF">LHCIRMBIA104_01519</name>
</gene>
<comment type="subcellular location">
    <subcellularLocation>
        <location evidence="6">Cytoplasm</location>
    </subcellularLocation>
</comment>
<dbReference type="HAMAP" id="MF_00249">
    <property type="entry name" value="HslU"/>
    <property type="match status" value="1"/>
</dbReference>
<evidence type="ECO:0000256" key="5">
    <source>
        <dbReference type="ARBA" id="ARBA00023186"/>
    </source>
</evidence>
<evidence type="ECO:0000256" key="6">
    <source>
        <dbReference type="HAMAP-Rule" id="MF_00249"/>
    </source>
</evidence>
<reference evidence="9" key="1">
    <citation type="submission" date="2013-09" db="EMBL/GenBank/DDBJ databases">
        <title>Draft Genome Sequence of five Lactobacillus helveticus strains CIRM-BIA 101T, 103, 104, 951 and 953 isolated from milk product.</title>
        <authorList>
            <person name="Valence F."/>
            <person name="Chuat V."/>
            <person name="Ma L."/>
            <person name="Creno S."/>
            <person name="Falentin H."/>
            <person name="Lortal S."/>
            <person name="Bizet C."/>
            <person name="Clermont D."/>
            <person name="Loux V."/>
            <person name="Bouchier C."/>
            <person name="Cousin S."/>
        </authorList>
    </citation>
    <scope>NUCLEOTIDE SEQUENCE [LARGE SCALE GENOMIC DNA]</scope>
    <source>
        <strain evidence="9">CIRM-BIA 104</strain>
    </source>
</reference>
<feature type="binding site" evidence="6">
    <location>
        <position position="280"/>
    </location>
    <ligand>
        <name>ATP</name>
        <dbReference type="ChEBI" id="CHEBI:30616"/>
    </ligand>
</feature>
<dbReference type="SMART" id="SM00382">
    <property type="entry name" value="AAA"/>
    <property type="match status" value="1"/>
</dbReference>
<sequence>MAIKTPKEIVKILNEYIIGQDEAKKSVAIALYNRYRRMQLSKQMQHEITPKNLLMAGPTGVGKTEIARRLASIVEAPFVKVEATKFTEVGYVGRDVESMVRDLVGEAVRMEEKDQFARVKPQATKEANKQLVRLLAPGVKREKRENQMQQMQDMMSMLMGGANPNNQNNDQEEVTDEVRNERMDVAEKLNKGLLEDREVTIEVEQAPKANPMSDMMGQMGMDMGSMLSDIMPKKKVKRTLSVRDAREVLIQEESRKMVDYDTIYQRAIERSQNNGIIFIDEIDKIIAGNKRNSGEVSREGVQRDVLPIVEGSTVNTKYGPVSTDHILFIAAGAFAESKPSDLIPELQGRFPIRVELNALTKDDFVKILKDPQNSLLKQYIALMKADGIKLIFTQEAVDKIAQIAFDVNQGTDNIGARRLSTILEKLLEDVLYEGPDMEMGEITITEAYVEEKLHDIIMNKDLTKFIL</sequence>
<dbReference type="InterPro" id="IPR019489">
    <property type="entry name" value="Clp_ATPase_C"/>
</dbReference>
<feature type="domain" description="AAA+ ATPase" evidence="7">
    <location>
        <begin position="49"/>
        <end position="356"/>
    </location>
</feature>
<keyword evidence="9" id="KW-0378">Hydrolase</keyword>
<keyword evidence="2 6" id="KW-0963">Cytoplasm</keyword>
<evidence type="ECO:0000313" key="10">
    <source>
        <dbReference type="Proteomes" id="UP000017247"/>
    </source>
</evidence>
<feature type="binding site" evidence="6">
    <location>
        <position position="18"/>
    </location>
    <ligand>
        <name>ATP</name>
        <dbReference type="ChEBI" id="CHEBI:30616"/>
    </ligand>
</feature>
<dbReference type="Pfam" id="PF10431">
    <property type="entry name" value="ClpB_D2-small"/>
    <property type="match status" value="1"/>
</dbReference>
<keyword evidence="5 6" id="KW-0143">Chaperone</keyword>
<dbReference type="GO" id="GO:0009376">
    <property type="term" value="C:HslUV protease complex"/>
    <property type="evidence" value="ECO:0007669"/>
    <property type="project" value="UniProtKB-UniRule"/>
</dbReference>
<comment type="function">
    <text evidence="6">ATPase subunit of a proteasome-like degradation complex; this subunit has chaperone activity. The binding of ATP and its subsequent hydrolysis by HslU are essential for unfolding of protein substrates subsequently hydrolyzed by HslV. HslU recognizes the N-terminal part of its protein substrates and unfolds these before they are guided to HslV for hydrolysis.</text>
</comment>
<evidence type="ECO:0000256" key="2">
    <source>
        <dbReference type="ARBA" id="ARBA00022490"/>
    </source>
</evidence>
<evidence type="ECO:0000313" key="9">
    <source>
        <dbReference type="EMBL" id="CDI59934.1"/>
    </source>
</evidence>
<dbReference type="InterPro" id="IPR050052">
    <property type="entry name" value="ATP-dep_Clp_protease_ClpX"/>
</dbReference>
<dbReference type="PANTHER" id="PTHR48102:SF3">
    <property type="entry name" value="ATP-DEPENDENT PROTEASE ATPASE SUBUNIT HSLU"/>
    <property type="match status" value="1"/>
</dbReference>
<evidence type="ECO:0000256" key="4">
    <source>
        <dbReference type="ARBA" id="ARBA00022840"/>
    </source>
</evidence>
<comment type="subunit">
    <text evidence="6">A double ring-shaped homohexamer of HslV is capped on each side by a ring-shaped HslU homohexamer. The assembly of the HslU/HslV complex is dependent on binding of ATP.</text>
</comment>
<evidence type="ECO:0000256" key="3">
    <source>
        <dbReference type="ARBA" id="ARBA00022741"/>
    </source>
</evidence>
<dbReference type="AlphaFoldDB" id="U6F9E9"/>
<comment type="caution">
    <text evidence="9">The sequence shown here is derived from an EMBL/GenBank/DDBJ whole genome shotgun (WGS) entry which is preliminary data.</text>
</comment>